<keyword evidence="4 16" id="KW-0813">Transport</keyword>
<comment type="subcellular location">
    <subcellularLocation>
        <location evidence="1">Mitochondrion inner membrane</location>
        <topology evidence="1">Multi-pass membrane protein</topology>
    </subcellularLocation>
</comment>
<dbReference type="Pfam" id="PF00361">
    <property type="entry name" value="Proton_antipo_M"/>
    <property type="match status" value="1"/>
</dbReference>
<dbReference type="InterPro" id="IPR003945">
    <property type="entry name" value="NU5C-like"/>
</dbReference>
<dbReference type="GO" id="GO:0008137">
    <property type="term" value="F:NADH dehydrogenase (ubiquinone) activity"/>
    <property type="evidence" value="ECO:0007669"/>
    <property type="project" value="UniProtKB-EC"/>
</dbReference>
<dbReference type="EMBL" id="MH837534">
    <property type="protein sequence ID" value="QBC73160.1"/>
    <property type="molecule type" value="Genomic_DNA"/>
</dbReference>
<accession>A0A6B7FPR2</accession>
<gene>
    <name evidence="20" type="primary">ND5</name>
</gene>
<keyword evidence="6 16" id="KW-0812">Transmembrane</keyword>
<dbReference type="PANTHER" id="PTHR42829">
    <property type="entry name" value="NADH-UBIQUINONE OXIDOREDUCTASE CHAIN 5"/>
    <property type="match status" value="1"/>
</dbReference>
<keyword evidence="11 16" id="KW-0520">NAD</keyword>
<keyword evidence="12 16" id="KW-0830">Ubiquinone</keyword>
<evidence type="ECO:0000256" key="1">
    <source>
        <dbReference type="ARBA" id="ARBA00004448"/>
    </source>
</evidence>
<evidence type="ECO:0000256" key="13">
    <source>
        <dbReference type="ARBA" id="ARBA00023128"/>
    </source>
</evidence>
<feature type="transmembrane region" description="Helical" evidence="16">
    <location>
        <begin position="185"/>
        <end position="208"/>
    </location>
</feature>
<evidence type="ECO:0000256" key="3">
    <source>
        <dbReference type="ARBA" id="ARBA00021096"/>
    </source>
</evidence>
<dbReference type="InterPro" id="IPR001516">
    <property type="entry name" value="Proton_antipo_N"/>
</dbReference>
<evidence type="ECO:0000256" key="12">
    <source>
        <dbReference type="ARBA" id="ARBA00023075"/>
    </source>
</evidence>
<evidence type="ECO:0000256" key="15">
    <source>
        <dbReference type="ARBA" id="ARBA00049551"/>
    </source>
</evidence>
<evidence type="ECO:0000256" key="8">
    <source>
        <dbReference type="ARBA" id="ARBA00022967"/>
    </source>
</evidence>
<dbReference type="Pfam" id="PF06455">
    <property type="entry name" value="NADH5_C"/>
    <property type="match status" value="1"/>
</dbReference>
<dbReference type="InterPro" id="IPR001750">
    <property type="entry name" value="ND/Mrp_TM"/>
</dbReference>
<dbReference type="PRINTS" id="PR01434">
    <property type="entry name" value="NADHDHGNASE5"/>
</dbReference>
<evidence type="ECO:0000256" key="6">
    <source>
        <dbReference type="ARBA" id="ARBA00022692"/>
    </source>
</evidence>
<dbReference type="InterPro" id="IPR010934">
    <property type="entry name" value="NADH_DH_su5_C"/>
</dbReference>
<feature type="transmembrane region" description="Helical" evidence="16">
    <location>
        <begin position="245"/>
        <end position="269"/>
    </location>
</feature>
<feature type="transmembrane region" description="Helical" evidence="16">
    <location>
        <begin position="302"/>
        <end position="322"/>
    </location>
</feature>
<sequence>MKLFRNFFSVKSSSICSFFLFSYCVLLFPFSLYFLMTGDCILLEWELLSVSGTFVSFPVLLDPIGLSFSNVVCFISACVMMFSSSYMAGDVFLSRFTWLVMLFVLSMNLLVFIPSLISLLIGWDGLGIVSFALVVYYQNMKSLSAGVLTALANRIGDVMILLSIGFCVLQGHWNILFMWDSEFSWVIVFCVVVAGMTKSAQIPFSSWLPAAMAAPTPVSALVHSSTLVTAGVFLLIRFFPFLNEFFWFKAGLLFVSVLTMLMAGIGANYEYDLKKVIALSTLSQLGVMMMSLGLGMPFLALFHLYTHALFKAMLFLCAGAIIHNNSDVQDLRCLGSLWGQMPLTVSCLNVANLALCGAPFMSGFYSKDLILESSLFSPCNSLMLLLIFLATGMTAAYSIRLSIYSLWGHSNHLTYHQNYDEDESVTYPIMMLSLVTIFGGKYIQSLFVSFDEFIVLPVEHKLITLVVSLIGVWFAIFIWSGPKKNSLGSGLGQDFNSFMWFLAPLSTQGIVKGPLVLSFSLFKSLDQGWLELIGGQGMLGFFSRASQMNQTFQSKLLNSFSMMVVFSGVLVVVFFGFLKCF</sequence>
<comment type="function">
    <text evidence="16">Core subunit of the mitochondrial membrane respiratory chain NADH dehydrogenase (Complex I) which catalyzes electron transfer from NADH through the respiratory chain, using ubiquinone as an electron acceptor. Essential for the catalytic activity and assembly of complex I.</text>
</comment>
<keyword evidence="5" id="KW-0679">Respiratory chain</keyword>
<evidence type="ECO:0000256" key="7">
    <source>
        <dbReference type="ARBA" id="ARBA00022792"/>
    </source>
</evidence>
<feature type="transmembrane region" description="Helical" evidence="16">
    <location>
        <begin position="220"/>
        <end position="239"/>
    </location>
</feature>
<evidence type="ECO:0000259" key="19">
    <source>
        <dbReference type="Pfam" id="PF06455"/>
    </source>
</evidence>
<feature type="transmembrane region" description="Helical" evidence="16">
    <location>
        <begin position="12"/>
        <end position="35"/>
    </location>
</feature>
<evidence type="ECO:0000256" key="10">
    <source>
        <dbReference type="ARBA" id="ARBA00022989"/>
    </source>
</evidence>
<feature type="transmembrane region" description="Helical" evidence="16">
    <location>
        <begin position="276"/>
        <end position="296"/>
    </location>
</feature>
<keyword evidence="7" id="KW-0999">Mitochondrion inner membrane</keyword>
<dbReference type="GO" id="GO:0003954">
    <property type="term" value="F:NADH dehydrogenase activity"/>
    <property type="evidence" value="ECO:0007669"/>
    <property type="project" value="TreeGrafter"/>
</dbReference>
<feature type="transmembrane region" description="Helical" evidence="16">
    <location>
        <begin position="119"/>
        <end position="137"/>
    </location>
</feature>
<keyword evidence="8" id="KW-1278">Translocase</keyword>
<dbReference type="GO" id="GO:0015990">
    <property type="term" value="P:electron transport coupled proton transport"/>
    <property type="evidence" value="ECO:0007669"/>
    <property type="project" value="TreeGrafter"/>
</dbReference>
<evidence type="ECO:0000256" key="16">
    <source>
        <dbReference type="RuleBase" id="RU003404"/>
    </source>
</evidence>
<evidence type="ECO:0000256" key="2">
    <source>
        <dbReference type="ARBA" id="ARBA00012944"/>
    </source>
</evidence>
<feature type="domain" description="NADH:quinone oxidoreductase/Mrp antiporter transmembrane" evidence="17">
    <location>
        <begin position="115"/>
        <end position="392"/>
    </location>
</feature>
<feature type="transmembrane region" description="Helical" evidence="16">
    <location>
        <begin position="92"/>
        <end position="113"/>
    </location>
</feature>
<evidence type="ECO:0000256" key="5">
    <source>
        <dbReference type="ARBA" id="ARBA00022660"/>
    </source>
</evidence>
<feature type="transmembrane region" description="Helical" evidence="16">
    <location>
        <begin position="556"/>
        <end position="578"/>
    </location>
</feature>
<evidence type="ECO:0000259" key="18">
    <source>
        <dbReference type="Pfam" id="PF00662"/>
    </source>
</evidence>
<geneLocation type="mitochondrion" evidence="20"/>
<feature type="domain" description="NADH-Ubiquinone oxidoreductase (complex I) chain 5 N-terminal" evidence="18">
    <location>
        <begin position="49"/>
        <end position="96"/>
    </location>
</feature>
<feature type="transmembrane region" description="Helical" evidence="16">
    <location>
        <begin position="158"/>
        <end position="179"/>
    </location>
</feature>
<dbReference type="PANTHER" id="PTHR42829:SF2">
    <property type="entry name" value="NADH-UBIQUINONE OXIDOREDUCTASE CHAIN 5"/>
    <property type="match status" value="1"/>
</dbReference>
<feature type="transmembrane region" description="Helical" evidence="16">
    <location>
        <begin position="427"/>
        <end position="450"/>
    </location>
</feature>
<feature type="domain" description="NADH dehydrogenase subunit 5 C-terminal" evidence="19">
    <location>
        <begin position="397"/>
        <end position="574"/>
    </location>
</feature>
<feature type="transmembrane region" description="Helical" evidence="16">
    <location>
        <begin position="462"/>
        <end position="480"/>
    </location>
</feature>
<dbReference type="EC" id="7.1.1.2" evidence="2 16"/>
<evidence type="ECO:0000256" key="4">
    <source>
        <dbReference type="ARBA" id="ARBA00022448"/>
    </source>
</evidence>
<keyword evidence="9" id="KW-0249">Electron transport</keyword>
<feature type="transmembrane region" description="Helical" evidence="16">
    <location>
        <begin position="382"/>
        <end position="407"/>
    </location>
</feature>
<evidence type="ECO:0000256" key="14">
    <source>
        <dbReference type="ARBA" id="ARBA00023136"/>
    </source>
</evidence>
<protein>
    <recommendedName>
        <fullName evidence="3 16">NADH-ubiquinone oxidoreductase chain 5</fullName>
        <ecNumber evidence="2 16">7.1.1.2</ecNumber>
    </recommendedName>
</protein>
<comment type="similarity">
    <text evidence="16">Belongs to the complex I subunit 5 family.</text>
</comment>
<reference evidence="20" key="1">
    <citation type="journal article" date="2019" name="Mol. Phylogenet. Evol.">
        <title>Incorporation of deep-sea and small-sized species provides new insights into gastropods phylogeny.</title>
        <authorList>
            <person name="Lee H."/>
            <person name="Chen W.J."/>
            <person name="Puillandre N."/>
            <person name="Aznar-Cormano L."/>
            <person name="Tsai M.H."/>
            <person name="Samadi S."/>
        </authorList>
    </citation>
    <scope>NUCLEOTIDE SEQUENCE</scope>
</reference>
<keyword evidence="10 16" id="KW-1133">Transmembrane helix</keyword>
<proteinExistence type="inferred from homology"/>
<evidence type="ECO:0000256" key="9">
    <source>
        <dbReference type="ARBA" id="ARBA00022982"/>
    </source>
</evidence>
<evidence type="ECO:0000313" key="20">
    <source>
        <dbReference type="EMBL" id="QBC73160.1"/>
    </source>
</evidence>
<organism evidence="20">
    <name type="scientific">Calliotropis micraulax</name>
    <dbReference type="NCBI Taxonomy" id="2496602"/>
    <lineage>
        <taxon>Eukaryota</taxon>
        <taxon>Metazoa</taxon>
        <taxon>Spiralia</taxon>
        <taxon>Lophotrochozoa</taxon>
        <taxon>Mollusca</taxon>
        <taxon>Gastropoda</taxon>
        <taxon>Vetigastropoda</taxon>
        <taxon>Seguenziida</taxon>
        <taxon>Seguenzioidea</taxon>
        <taxon>Calliotropidae</taxon>
        <taxon>Calliotropis</taxon>
    </lineage>
</organism>
<name>A0A6B7FPR2_9VEST</name>
<keyword evidence="13 16" id="KW-0496">Mitochondrion</keyword>
<comment type="catalytic activity">
    <reaction evidence="15 16">
        <text>a ubiquinone + NADH + 5 H(+)(in) = a ubiquinol + NAD(+) + 4 H(+)(out)</text>
        <dbReference type="Rhea" id="RHEA:29091"/>
        <dbReference type="Rhea" id="RHEA-COMP:9565"/>
        <dbReference type="Rhea" id="RHEA-COMP:9566"/>
        <dbReference type="ChEBI" id="CHEBI:15378"/>
        <dbReference type="ChEBI" id="CHEBI:16389"/>
        <dbReference type="ChEBI" id="CHEBI:17976"/>
        <dbReference type="ChEBI" id="CHEBI:57540"/>
        <dbReference type="ChEBI" id="CHEBI:57945"/>
        <dbReference type="EC" id="7.1.1.2"/>
    </reaction>
</comment>
<dbReference type="GO" id="GO:0042773">
    <property type="term" value="P:ATP synthesis coupled electron transport"/>
    <property type="evidence" value="ECO:0007669"/>
    <property type="project" value="InterPro"/>
</dbReference>
<keyword evidence="14 16" id="KW-0472">Membrane</keyword>
<dbReference type="AlphaFoldDB" id="A0A6B7FPR2"/>
<dbReference type="GO" id="GO:0005743">
    <property type="term" value="C:mitochondrial inner membrane"/>
    <property type="evidence" value="ECO:0007669"/>
    <property type="project" value="UniProtKB-SubCell"/>
</dbReference>
<dbReference type="Pfam" id="PF00662">
    <property type="entry name" value="Proton_antipo_N"/>
    <property type="match status" value="1"/>
</dbReference>
<feature type="transmembrane region" description="Helical" evidence="16">
    <location>
        <begin position="55"/>
        <end position="80"/>
    </location>
</feature>
<evidence type="ECO:0000259" key="17">
    <source>
        <dbReference type="Pfam" id="PF00361"/>
    </source>
</evidence>
<evidence type="ECO:0000256" key="11">
    <source>
        <dbReference type="ARBA" id="ARBA00023027"/>
    </source>
</evidence>